<feature type="region of interest" description="Disordered" evidence="2">
    <location>
        <begin position="1"/>
        <end position="38"/>
    </location>
</feature>
<accession>A0AAV5UFV0</accession>
<dbReference type="EMBL" id="BTSX01000006">
    <property type="protein sequence ID" value="GMT05346.1"/>
    <property type="molecule type" value="Genomic_DNA"/>
</dbReference>
<feature type="coiled-coil region" evidence="1">
    <location>
        <begin position="124"/>
        <end position="321"/>
    </location>
</feature>
<feature type="coiled-coil region" evidence="1">
    <location>
        <begin position="351"/>
        <end position="389"/>
    </location>
</feature>
<keyword evidence="4" id="KW-1185">Reference proteome</keyword>
<protein>
    <recommendedName>
        <fullName evidence="5">WEB family protein</fullName>
    </recommendedName>
</protein>
<gene>
    <name evidence="3" type="ORF">PENTCL1PPCAC_27520</name>
</gene>
<organism evidence="3 4">
    <name type="scientific">Pristionchus entomophagus</name>
    <dbReference type="NCBI Taxonomy" id="358040"/>
    <lineage>
        <taxon>Eukaryota</taxon>
        <taxon>Metazoa</taxon>
        <taxon>Ecdysozoa</taxon>
        <taxon>Nematoda</taxon>
        <taxon>Chromadorea</taxon>
        <taxon>Rhabditida</taxon>
        <taxon>Rhabditina</taxon>
        <taxon>Diplogasteromorpha</taxon>
        <taxon>Diplogasteroidea</taxon>
        <taxon>Neodiplogasteridae</taxon>
        <taxon>Pristionchus</taxon>
    </lineage>
</organism>
<feature type="non-terminal residue" evidence="3">
    <location>
        <position position="1"/>
    </location>
</feature>
<evidence type="ECO:0000256" key="1">
    <source>
        <dbReference type="SAM" id="Coils"/>
    </source>
</evidence>
<feature type="coiled-coil region" evidence="1">
    <location>
        <begin position="51"/>
        <end position="85"/>
    </location>
</feature>
<proteinExistence type="predicted"/>
<evidence type="ECO:0000256" key="2">
    <source>
        <dbReference type="SAM" id="MobiDB-lite"/>
    </source>
</evidence>
<name>A0AAV5UFV0_9BILA</name>
<feature type="compositionally biased region" description="Basic and acidic residues" evidence="2">
    <location>
        <begin position="529"/>
        <end position="558"/>
    </location>
</feature>
<comment type="caution">
    <text evidence="3">The sequence shown here is derived from an EMBL/GenBank/DDBJ whole genome shotgun (WGS) entry which is preliminary data.</text>
</comment>
<sequence length="569" mass="65381">QMDRSRARDKDVSIFSDGSITKRRKVTSASTEKSVKKEMEDEEIEIVFSGSKEAGRRNETAEKRLTKALEKIESLKEQLSAGMERETGLARQLEQSQMLSRVKMEQAEELYEKSNELTKMKRMFDGACKEAKMAQLRAEEAEKKLAESAVKQPTSKDTEYIMKNLELGHKISSMTRERDRLKKEIEPARRNEDELIQSRIKLEDINKENEELKKQVRGMEEMKAEIHFIRDQSVVLERKLIDEKESKDSWENMARHAREYAAHLESENVKIDMEKGRLENEMQGLKREMEMMRSTASGRAAIELEQTREQNESLLNDLKNRPPAGDFHELMKSNTHLLREIVEMQNNQRMIEESANVLKAAFDENEKEKERLEAQKRSLKERIVWFEKNWTARNGCSSETEWAAGVAAIKTSDRAEWSELKHIAPPPPPFAFPLHPSPLFVPPGTVFPKPPPTPPHKPKEWAHLLSVSSPTTESVVFVAQNLPPLNYMKPLMEIPIGIGDVLWHPPSPKPQSTPLLTPHSRPSPAMGRVHSDTTRERKESAMGRILEESPKEKKEKPSFVRRLTASDNP</sequence>
<keyword evidence="1" id="KW-0175">Coiled coil</keyword>
<reference evidence="3" key="1">
    <citation type="submission" date="2023-10" db="EMBL/GenBank/DDBJ databases">
        <title>Genome assembly of Pristionchus species.</title>
        <authorList>
            <person name="Yoshida K."/>
            <person name="Sommer R.J."/>
        </authorList>
    </citation>
    <scope>NUCLEOTIDE SEQUENCE</scope>
    <source>
        <strain evidence="3">RS0144</strain>
    </source>
</reference>
<dbReference type="AlphaFoldDB" id="A0AAV5UFV0"/>
<evidence type="ECO:0008006" key="5">
    <source>
        <dbReference type="Google" id="ProtNLM"/>
    </source>
</evidence>
<evidence type="ECO:0000313" key="4">
    <source>
        <dbReference type="Proteomes" id="UP001432027"/>
    </source>
</evidence>
<dbReference type="Proteomes" id="UP001432027">
    <property type="component" value="Unassembled WGS sequence"/>
</dbReference>
<feature type="region of interest" description="Disordered" evidence="2">
    <location>
        <begin position="505"/>
        <end position="569"/>
    </location>
</feature>
<feature type="compositionally biased region" description="Basic and acidic residues" evidence="2">
    <location>
        <begin position="1"/>
        <end position="12"/>
    </location>
</feature>
<evidence type="ECO:0000313" key="3">
    <source>
        <dbReference type="EMBL" id="GMT05346.1"/>
    </source>
</evidence>